<dbReference type="AlphaFoldDB" id="A0A2W5EIP0"/>
<name>A0A2W5EIP0_9HYPH</name>
<accession>A0A2W5EIP0</accession>
<proteinExistence type="predicted"/>
<comment type="caution">
    <text evidence="1">The sequence shown here is derived from an EMBL/GenBank/DDBJ whole genome shotgun (WGS) entry which is preliminary data.</text>
</comment>
<gene>
    <name evidence="1" type="ORF">DI595_22795</name>
</gene>
<protein>
    <submittedName>
        <fullName evidence="1">Uncharacterized protein</fullName>
    </submittedName>
</protein>
<reference evidence="1 2" key="1">
    <citation type="submission" date="2017-08" db="EMBL/GenBank/DDBJ databases">
        <title>Infants hospitalized years apart are colonized by the same room-sourced microbial strains.</title>
        <authorList>
            <person name="Brooks B."/>
            <person name="Olm M.R."/>
            <person name="Firek B.A."/>
            <person name="Baker R."/>
            <person name="Thomas B.C."/>
            <person name="Morowitz M.J."/>
            <person name="Banfield J.F."/>
        </authorList>
    </citation>
    <scope>NUCLEOTIDE SEQUENCE [LARGE SCALE GENOMIC DNA]</scope>
    <source>
        <strain evidence="1">S2_009_000_R2_73</strain>
    </source>
</reference>
<dbReference type="EMBL" id="QFOL01000530">
    <property type="protein sequence ID" value="PZP41904.1"/>
    <property type="molecule type" value="Genomic_DNA"/>
</dbReference>
<organism evidence="1 2">
    <name type="scientific">Agrobacterium fabrum</name>
    <dbReference type="NCBI Taxonomy" id="1176649"/>
    <lineage>
        <taxon>Bacteria</taxon>
        <taxon>Pseudomonadati</taxon>
        <taxon>Pseudomonadota</taxon>
        <taxon>Alphaproteobacteria</taxon>
        <taxon>Hyphomicrobiales</taxon>
        <taxon>Rhizobiaceae</taxon>
        <taxon>Rhizobium/Agrobacterium group</taxon>
        <taxon>Agrobacterium</taxon>
        <taxon>Agrobacterium tumefaciens complex</taxon>
    </lineage>
</organism>
<sequence>MRRLTLLERSSRGNSVKNGQQLRQFCAAAMTRMQFLATLLPCLRPFSNFSIAFSWRPGNVRQKNPYGYVKFYMHCHNLAAMQKNFIFCYRRGCS</sequence>
<evidence type="ECO:0000313" key="1">
    <source>
        <dbReference type="EMBL" id="PZP41904.1"/>
    </source>
</evidence>
<evidence type="ECO:0000313" key="2">
    <source>
        <dbReference type="Proteomes" id="UP000249769"/>
    </source>
</evidence>
<dbReference type="Proteomes" id="UP000249769">
    <property type="component" value="Unassembled WGS sequence"/>
</dbReference>